<comment type="caution">
    <text evidence="2">The sequence shown here is derived from an EMBL/GenBank/DDBJ whole genome shotgun (WGS) entry which is preliminary data.</text>
</comment>
<reference evidence="2 3" key="1">
    <citation type="journal article" date="2020" name="Harmful Algae">
        <title>Molecular and morphological characterization of a novel dihydroanatoxin-a producing Microcoleus species (cyanobacteria) from the Russian River, California, USA.</title>
        <authorList>
            <person name="Conklin K.Y."/>
            <person name="Stancheva R."/>
            <person name="Otten T.G."/>
            <person name="Fadness R."/>
            <person name="Boyer G.L."/>
            <person name="Read B."/>
            <person name="Zhang X."/>
            <person name="Sheath R.G."/>
        </authorList>
    </citation>
    <scope>NUCLEOTIDE SEQUENCE [LARGE SCALE GENOMIC DNA]</scope>
    <source>
        <strain evidence="2 3">PTRS2</strain>
    </source>
</reference>
<evidence type="ECO:0000256" key="1">
    <source>
        <dbReference type="SAM" id="Coils"/>
    </source>
</evidence>
<feature type="coiled-coil region" evidence="1">
    <location>
        <begin position="28"/>
        <end position="55"/>
    </location>
</feature>
<name>A0ABU8YUB2_9CYAN</name>
<protein>
    <submittedName>
        <fullName evidence="2">Uncharacterized protein</fullName>
    </submittedName>
</protein>
<keyword evidence="1" id="KW-0175">Coiled coil</keyword>
<keyword evidence="3" id="KW-1185">Reference proteome</keyword>
<dbReference type="RefSeq" id="WP_340541952.1">
    <property type="nucleotide sequence ID" value="NZ_JBBLXS010000486.1"/>
</dbReference>
<evidence type="ECO:0000313" key="3">
    <source>
        <dbReference type="Proteomes" id="UP001384579"/>
    </source>
</evidence>
<sequence>MMNEPGYMPPPDVDLRLLANLRRSRFEMEELGCKLEEVIAKLDEEHRQVKQKRLQIHLNSQ</sequence>
<organism evidence="2 3">
    <name type="scientific">Microcoleus anatoxicus PTRS2</name>
    <dbReference type="NCBI Taxonomy" id="2705321"/>
    <lineage>
        <taxon>Bacteria</taxon>
        <taxon>Bacillati</taxon>
        <taxon>Cyanobacteriota</taxon>
        <taxon>Cyanophyceae</taxon>
        <taxon>Oscillatoriophycideae</taxon>
        <taxon>Oscillatoriales</taxon>
        <taxon>Microcoleaceae</taxon>
        <taxon>Microcoleus</taxon>
        <taxon>Microcoleus anatoxicus</taxon>
    </lineage>
</organism>
<evidence type="ECO:0000313" key="2">
    <source>
        <dbReference type="EMBL" id="MEK0187991.1"/>
    </source>
</evidence>
<proteinExistence type="predicted"/>
<dbReference type="Proteomes" id="UP001384579">
    <property type="component" value="Unassembled WGS sequence"/>
</dbReference>
<accession>A0ABU8YUB2</accession>
<gene>
    <name evidence="2" type="ORF">WMG39_24585</name>
</gene>
<dbReference type="EMBL" id="JBBLXS010000486">
    <property type="protein sequence ID" value="MEK0187991.1"/>
    <property type="molecule type" value="Genomic_DNA"/>
</dbReference>